<dbReference type="WBParaSite" id="TMUE_1000003749.1">
    <property type="protein sequence ID" value="TMUE_1000003749.1"/>
    <property type="gene ID" value="WBGene00298782"/>
</dbReference>
<proteinExistence type="predicted"/>
<name>A0A5S6Q939_TRIMR</name>
<dbReference type="Proteomes" id="UP000046395">
    <property type="component" value="Unassembled WGS sequence"/>
</dbReference>
<feature type="region of interest" description="Disordered" evidence="1">
    <location>
        <begin position="78"/>
        <end position="100"/>
    </location>
</feature>
<reference evidence="3" key="1">
    <citation type="submission" date="2019-12" db="UniProtKB">
        <authorList>
            <consortium name="WormBaseParasite"/>
        </authorList>
    </citation>
    <scope>IDENTIFICATION</scope>
</reference>
<organism evidence="2 3">
    <name type="scientific">Trichuris muris</name>
    <name type="common">Mouse whipworm</name>
    <dbReference type="NCBI Taxonomy" id="70415"/>
    <lineage>
        <taxon>Eukaryota</taxon>
        <taxon>Metazoa</taxon>
        <taxon>Ecdysozoa</taxon>
        <taxon>Nematoda</taxon>
        <taxon>Enoplea</taxon>
        <taxon>Dorylaimia</taxon>
        <taxon>Trichinellida</taxon>
        <taxon>Trichuridae</taxon>
        <taxon>Trichuris</taxon>
    </lineage>
</organism>
<evidence type="ECO:0000256" key="1">
    <source>
        <dbReference type="SAM" id="MobiDB-lite"/>
    </source>
</evidence>
<accession>A0A5S6Q939</accession>
<sequence length="124" mass="13704">MNNSRQPEALIPTSPNSLRTNPGVPEARIARLKVLMRYNLPMFTLLVLNLLCADEETHASRSKVPVVSVPPAPIAPDAAATEEEAPLKQRLGPHRRVNSSNDANDARLCIQLQVHVNLKRILMN</sequence>
<keyword evidence="2" id="KW-1185">Reference proteome</keyword>
<dbReference type="AlphaFoldDB" id="A0A5S6Q939"/>
<evidence type="ECO:0000313" key="3">
    <source>
        <dbReference type="WBParaSite" id="TMUE_1000003749.1"/>
    </source>
</evidence>
<feature type="region of interest" description="Disordered" evidence="1">
    <location>
        <begin position="1"/>
        <end position="23"/>
    </location>
</feature>
<protein>
    <submittedName>
        <fullName evidence="3">Uncharacterized protein</fullName>
    </submittedName>
</protein>
<evidence type="ECO:0000313" key="2">
    <source>
        <dbReference type="Proteomes" id="UP000046395"/>
    </source>
</evidence>